<sequence length="105" mass="11999">MYELRTLRRASVEIRHHLEFLSGRSKRGAEAWARALDKTFLRLKESVHAFPLAAEDAHVTFAVQEALFKTRRGLIYRILFTIAGGQVLILSVRGPGQDFLTKNDF</sequence>
<evidence type="ECO:0008006" key="4">
    <source>
        <dbReference type="Google" id="ProtNLM"/>
    </source>
</evidence>
<proteinExistence type="predicted"/>
<evidence type="ECO:0000256" key="1">
    <source>
        <dbReference type="SAM" id="Phobius"/>
    </source>
</evidence>
<dbReference type="InterPro" id="IPR035093">
    <property type="entry name" value="RelE/ParE_toxin_dom_sf"/>
</dbReference>
<feature type="transmembrane region" description="Helical" evidence="1">
    <location>
        <begin position="74"/>
        <end position="92"/>
    </location>
</feature>
<dbReference type="Gene3D" id="3.30.2310.20">
    <property type="entry name" value="RelE-like"/>
    <property type="match status" value="1"/>
</dbReference>
<reference evidence="2 3" key="1">
    <citation type="submission" date="2019-02" db="EMBL/GenBank/DDBJ databases">
        <title>Deep-cultivation of Planctomycetes and their phenomic and genomic characterization uncovers novel biology.</title>
        <authorList>
            <person name="Wiegand S."/>
            <person name="Jogler M."/>
            <person name="Boedeker C."/>
            <person name="Pinto D."/>
            <person name="Vollmers J."/>
            <person name="Rivas-Marin E."/>
            <person name="Kohn T."/>
            <person name="Peeters S.H."/>
            <person name="Heuer A."/>
            <person name="Rast P."/>
            <person name="Oberbeckmann S."/>
            <person name="Bunk B."/>
            <person name="Jeske O."/>
            <person name="Meyerdierks A."/>
            <person name="Storesund J.E."/>
            <person name="Kallscheuer N."/>
            <person name="Luecker S."/>
            <person name="Lage O.M."/>
            <person name="Pohl T."/>
            <person name="Merkel B.J."/>
            <person name="Hornburger P."/>
            <person name="Mueller R.-W."/>
            <person name="Bruemmer F."/>
            <person name="Labrenz M."/>
            <person name="Spormann A.M."/>
            <person name="Op den Camp H."/>
            <person name="Overmann J."/>
            <person name="Amann R."/>
            <person name="Jetten M.S.M."/>
            <person name="Mascher T."/>
            <person name="Medema M.H."/>
            <person name="Devos D.P."/>
            <person name="Kaster A.-K."/>
            <person name="Ovreas L."/>
            <person name="Rohde M."/>
            <person name="Galperin M.Y."/>
            <person name="Jogler C."/>
        </authorList>
    </citation>
    <scope>NUCLEOTIDE SEQUENCE [LARGE SCALE GENOMIC DNA]</scope>
    <source>
        <strain evidence="2 3">Pan189</strain>
    </source>
</reference>
<organism evidence="2 3">
    <name type="scientific">Stratiformator vulcanicus</name>
    <dbReference type="NCBI Taxonomy" id="2527980"/>
    <lineage>
        <taxon>Bacteria</taxon>
        <taxon>Pseudomonadati</taxon>
        <taxon>Planctomycetota</taxon>
        <taxon>Planctomycetia</taxon>
        <taxon>Planctomycetales</taxon>
        <taxon>Planctomycetaceae</taxon>
        <taxon>Stratiformator</taxon>
    </lineage>
</organism>
<evidence type="ECO:0000313" key="2">
    <source>
        <dbReference type="EMBL" id="QDT38251.1"/>
    </source>
</evidence>
<dbReference type="KEGG" id="svp:Pan189_26410"/>
<protein>
    <recommendedName>
        <fullName evidence="4">Plasmid stabilization system protein</fullName>
    </recommendedName>
</protein>
<keyword evidence="1" id="KW-0472">Membrane</keyword>
<keyword evidence="3" id="KW-1185">Reference proteome</keyword>
<name>A0A517R316_9PLAN</name>
<evidence type="ECO:0000313" key="3">
    <source>
        <dbReference type="Proteomes" id="UP000317318"/>
    </source>
</evidence>
<dbReference type="AlphaFoldDB" id="A0A517R316"/>
<dbReference type="EMBL" id="CP036268">
    <property type="protein sequence ID" value="QDT38251.1"/>
    <property type="molecule type" value="Genomic_DNA"/>
</dbReference>
<keyword evidence="1" id="KW-0812">Transmembrane</keyword>
<gene>
    <name evidence="2" type="ORF">Pan189_26410</name>
</gene>
<keyword evidence="1" id="KW-1133">Transmembrane helix</keyword>
<accession>A0A517R316</accession>
<dbReference type="Proteomes" id="UP000317318">
    <property type="component" value="Chromosome"/>
</dbReference>